<dbReference type="Proteomes" id="UP001234297">
    <property type="component" value="Chromosome 1"/>
</dbReference>
<gene>
    <name evidence="1" type="ORF">MRB53_002916</name>
</gene>
<accession>A0ACC2MWJ2</accession>
<reference evidence="1 2" key="1">
    <citation type="journal article" date="2022" name="Hortic Res">
        <title>A haplotype resolved chromosomal level avocado genome allows analysis of novel avocado genes.</title>
        <authorList>
            <person name="Nath O."/>
            <person name="Fletcher S.J."/>
            <person name="Hayward A."/>
            <person name="Shaw L.M."/>
            <person name="Masouleh A.K."/>
            <person name="Furtado A."/>
            <person name="Henry R.J."/>
            <person name="Mitter N."/>
        </authorList>
    </citation>
    <scope>NUCLEOTIDE SEQUENCE [LARGE SCALE GENOMIC DNA]</scope>
    <source>
        <strain evidence="2">cv. Hass</strain>
    </source>
</reference>
<dbReference type="EMBL" id="CM056809">
    <property type="protein sequence ID" value="KAJ8649893.1"/>
    <property type="molecule type" value="Genomic_DNA"/>
</dbReference>
<name>A0ACC2MWJ2_PERAE</name>
<organism evidence="1 2">
    <name type="scientific">Persea americana</name>
    <name type="common">Avocado</name>
    <dbReference type="NCBI Taxonomy" id="3435"/>
    <lineage>
        <taxon>Eukaryota</taxon>
        <taxon>Viridiplantae</taxon>
        <taxon>Streptophyta</taxon>
        <taxon>Embryophyta</taxon>
        <taxon>Tracheophyta</taxon>
        <taxon>Spermatophyta</taxon>
        <taxon>Magnoliopsida</taxon>
        <taxon>Magnoliidae</taxon>
        <taxon>Laurales</taxon>
        <taxon>Lauraceae</taxon>
        <taxon>Persea</taxon>
    </lineage>
</organism>
<keyword evidence="2" id="KW-1185">Reference proteome</keyword>
<sequence length="149" mass="16451">MGGAPGLGASLRAPLGWGGKVNDVDDAFWLAVLVVSVSPWRLQTGEETEIRVSVASLPPPLCFGRIGSRPICARRQRKGHPPLPPRQDCRSPEKRGPCWCCGAVAVDEEEDRKWKIPWVLFFTERAGEEGKKSVLLQNTTTGRQKETIF</sequence>
<evidence type="ECO:0000313" key="2">
    <source>
        <dbReference type="Proteomes" id="UP001234297"/>
    </source>
</evidence>
<protein>
    <submittedName>
        <fullName evidence="1">Uncharacterized protein</fullName>
    </submittedName>
</protein>
<comment type="caution">
    <text evidence="1">The sequence shown here is derived from an EMBL/GenBank/DDBJ whole genome shotgun (WGS) entry which is preliminary data.</text>
</comment>
<evidence type="ECO:0000313" key="1">
    <source>
        <dbReference type="EMBL" id="KAJ8649893.1"/>
    </source>
</evidence>
<proteinExistence type="predicted"/>